<name>L0PD04_PNEJI</name>
<evidence type="ECO:0000313" key="1">
    <source>
        <dbReference type="EMBL" id="CCJ29505.1"/>
    </source>
</evidence>
<protein>
    <submittedName>
        <fullName evidence="1">Uncharacterized protein</fullName>
    </submittedName>
</protein>
<dbReference type="InParanoid" id="L0PD04"/>
<comment type="caution">
    <text evidence="1">The sequence shown here is derived from an EMBL/GenBank/DDBJ whole genome shotgun (WGS) entry which is preliminary data.</text>
</comment>
<dbReference type="EMBL" id="CAKM01000189">
    <property type="protein sequence ID" value="CCJ29505.1"/>
    <property type="molecule type" value="Genomic_DNA"/>
</dbReference>
<dbReference type="AlphaFoldDB" id="L0PD04"/>
<dbReference type="Proteomes" id="UP000010422">
    <property type="component" value="Unassembled WGS sequence"/>
</dbReference>
<reference evidence="1 2" key="1">
    <citation type="journal article" date="2012" name="MBio">
        <title>De novo assembly of the Pneumocystis jirovecii genome from a single bronchoalveolar lavage fluid specimen from a patient.</title>
        <authorList>
            <person name="Cisse O.H."/>
            <person name="Pagni M."/>
            <person name="Hauser P.M."/>
        </authorList>
    </citation>
    <scope>NUCLEOTIDE SEQUENCE [LARGE SCALE GENOMIC DNA]</scope>
    <source>
        <strain evidence="1 2">SE8</strain>
    </source>
</reference>
<dbReference type="VEuPathDB" id="FungiDB:PNEJI1_002748"/>
<organism evidence="2">
    <name type="scientific">Pneumocystis jirovecii</name>
    <name type="common">Human pneumocystis pneumonia agent</name>
    <dbReference type="NCBI Taxonomy" id="42068"/>
    <lineage>
        <taxon>Eukaryota</taxon>
        <taxon>Fungi</taxon>
        <taxon>Dikarya</taxon>
        <taxon>Ascomycota</taxon>
        <taxon>Taphrinomycotina</taxon>
        <taxon>Pneumocystomycetes</taxon>
        <taxon>Pneumocystaceae</taxon>
        <taxon>Pneumocystis</taxon>
    </lineage>
</organism>
<proteinExistence type="predicted"/>
<gene>
    <name evidence="1" type="ORF">PNEJI1_002748</name>
</gene>
<evidence type="ECO:0000313" key="2">
    <source>
        <dbReference type="Proteomes" id="UP000010422"/>
    </source>
</evidence>
<accession>L0PD04</accession>
<sequence length="63" mass="7364">MVQNKDIFQKFSRLSHQSMLTFEYKSSYFLLVENVTKLYGEVTKVTVTKTTVAKILVSMVWLL</sequence>